<dbReference type="EMBL" id="CAAALY010089526">
    <property type="protein sequence ID" value="VEL27740.1"/>
    <property type="molecule type" value="Genomic_DNA"/>
</dbReference>
<protein>
    <submittedName>
        <fullName evidence="2">Uncharacterized protein</fullName>
    </submittedName>
</protein>
<organism evidence="2 3">
    <name type="scientific">Protopolystoma xenopodis</name>
    <dbReference type="NCBI Taxonomy" id="117903"/>
    <lineage>
        <taxon>Eukaryota</taxon>
        <taxon>Metazoa</taxon>
        <taxon>Spiralia</taxon>
        <taxon>Lophotrochozoa</taxon>
        <taxon>Platyhelminthes</taxon>
        <taxon>Monogenea</taxon>
        <taxon>Polyopisthocotylea</taxon>
        <taxon>Polystomatidea</taxon>
        <taxon>Polystomatidae</taxon>
        <taxon>Protopolystoma</taxon>
    </lineage>
</organism>
<reference evidence="2" key="1">
    <citation type="submission" date="2018-11" db="EMBL/GenBank/DDBJ databases">
        <authorList>
            <consortium name="Pathogen Informatics"/>
        </authorList>
    </citation>
    <scope>NUCLEOTIDE SEQUENCE</scope>
</reference>
<feature type="non-terminal residue" evidence="2">
    <location>
        <position position="1"/>
    </location>
</feature>
<gene>
    <name evidence="2" type="ORF">PXEA_LOCUS21180</name>
</gene>
<proteinExistence type="predicted"/>
<feature type="region of interest" description="Disordered" evidence="1">
    <location>
        <begin position="87"/>
        <end position="195"/>
    </location>
</feature>
<sequence length="207" mass="22213">QPRPVIQTQSALIAASATPTALPNSSSNSVSTSGSASQVKRHSLVAISLPSGASKAIHFPDQIQPGSVATSGHLQPSKAAQSHHILSPYQHQHSHPIPHPPHRLISSQVQPQIAQTQAPAIQQQQHQAIASDTKQPSSPSLTSASSLTPGVISSSPHQHHPHHHIHNHPQHHSHQQARHLRHQPAPQISSSCCLPPEMECLPLEEQR</sequence>
<evidence type="ECO:0000256" key="1">
    <source>
        <dbReference type="SAM" id="MobiDB-lite"/>
    </source>
</evidence>
<evidence type="ECO:0000313" key="2">
    <source>
        <dbReference type="EMBL" id="VEL27740.1"/>
    </source>
</evidence>
<comment type="caution">
    <text evidence="2">The sequence shown here is derived from an EMBL/GenBank/DDBJ whole genome shotgun (WGS) entry which is preliminary data.</text>
</comment>
<accession>A0A448X4E4</accession>
<evidence type="ECO:0000313" key="3">
    <source>
        <dbReference type="Proteomes" id="UP000784294"/>
    </source>
</evidence>
<feature type="compositionally biased region" description="Basic residues" evidence="1">
    <location>
        <begin position="157"/>
        <end position="182"/>
    </location>
</feature>
<dbReference type="Proteomes" id="UP000784294">
    <property type="component" value="Unassembled WGS sequence"/>
</dbReference>
<feature type="region of interest" description="Disordered" evidence="1">
    <location>
        <begin position="1"/>
        <end position="38"/>
    </location>
</feature>
<feature type="region of interest" description="Disordered" evidence="1">
    <location>
        <begin position="63"/>
        <end position="82"/>
    </location>
</feature>
<feature type="compositionally biased region" description="Polar residues" evidence="1">
    <location>
        <begin position="1"/>
        <end position="24"/>
    </location>
</feature>
<feature type="compositionally biased region" description="Low complexity" evidence="1">
    <location>
        <begin position="108"/>
        <end position="156"/>
    </location>
</feature>
<dbReference type="AlphaFoldDB" id="A0A448X4E4"/>
<feature type="compositionally biased region" description="Low complexity" evidence="1">
    <location>
        <begin position="25"/>
        <end position="37"/>
    </location>
</feature>
<keyword evidence="3" id="KW-1185">Reference proteome</keyword>
<name>A0A448X4E4_9PLAT</name>
<feature type="compositionally biased region" description="Basic residues" evidence="1">
    <location>
        <begin position="92"/>
        <end position="102"/>
    </location>
</feature>
<feature type="compositionally biased region" description="Polar residues" evidence="1">
    <location>
        <begin position="64"/>
        <end position="80"/>
    </location>
</feature>